<dbReference type="KEGG" id="mcha:111009298"/>
<reference evidence="3" key="1">
    <citation type="submission" date="2025-08" db="UniProtKB">
        <authorList>
            <consortium name="RefSeq"/>
        </authorList>
    </citation>
    <scope>IDENTIFICATION</scope>
    <source>
        <strain evidence="3">OHB3-1</strain>
    </source>
</reference>
<keyword evidence="2" id="KW-1185">Reference proteome</keyword>
<sequence>MCARKGACGIVKGPTSIKGWVRKWFYASGEWLAKDESVAIRPVPELTQASFDTLKYYKEHFPRGRKVGTLVTDKLLLESGLLDYNPAVRPIESSRPNSELAMVCGFASNVKRKSKGQAHALEAAQSSKPVTPAVVGPASEDPAPVIELESSRGPSREKRPRDQTEAVDVSPLGEEVREEVPLKRRRKKKKTTSPLEVGARGVLPASFADRVDDPEARMGGTPDVTTRFRVEPSSSGVRDQPMSPRTSYL</sequence>
<feature type="region of interest" description="Disordered" evidence="1">
    <location>
        <begin position="117"/>
        <end position="249"/>
    </location>
</feature>
<feature type="compositionally biased region" description="Polar residues" evidence="1">
    <location>
        <begin position="232"/>
        <end position="249"/>
    </location>
</feature>
<accession>A0A6J1C8K9</accession>
<gene>
    <name evidence="3" type="primary">LOC111009298</name>
</gene>
<dbReference type="Proteomes" id="UP000504603">
    <property type="component" value="Unplaced"/>
</dbReference>
<evidence type="ECO:0000313" key="3">
    <source>
        <dbReference type="RefSeq" id="XP_022138041.1"/>
    </source>
</evidence>
<dbReference type="AlphaFoldDB" id="A0A6J1C8K9"/>
<evidence type="ECO:0000256" key="1">
    <source>
        <dbReference type="SAM" id="MobiDB-lite"/>
    </source>
</evidence>
<evidence type="ECO:0000313" key="2">
    <source>
        <dbReference type="Proteomes" id="UP000504603"/>
    </source>
</evidence>
<organism evidence="2 3">
    <name type="scientific">Momordica charantia</name>
    <name type="common">Bitter gourd</name>
    <name type="synonym">Balsam pear</name>
    <dbReference type="NCBI Taxonomy" id="3673"/>
    <lineage>
        <taxon>Eukaryota</taxon>
        <taxon>Viridiplantae</taxon>
        <taxon>Streptophyta</taxon>
        <taxon>Embryophyta</taxon>
        <taxon>Tracheophyta</taxon>
        <taxon>Spermatophyta</taxon>
        <taxon>Magnoliopsida</taxon>
        <taxon>eudicotyledons</taxon>
        <taxon>Gunneridae</taxon>
        <taxon>Pentapetalae</taxon>
        <taxon>rosids</taxon>
        <taxon>fabids</taxon>
        <taxon>Cucurbitales</taxon>
        <taxon>Cucurbitaceae</taxon>
        <taxon>Momordiceae</taxon>
        <taxon>Momordica</taxon>
    </lineage>
</organism>
<feature type="compositionally biased region" description="Basic and acidic residues" evidence="1">
    <location>
        <begin position="154"/>
        <end position="164"/>
    </location>
</feature>
<proteinExistence type="predicted"/>
<dbReference type="GeneID" id="111009298"/>
<name>A0A6J1C8K9_MOMCH</name>
<dbReference type="RefSeq" id="XP_022138041.1">
    <property type="nucleotide sequence ID" value="XM_022282349.1"/>
</dbReference>
<protein>
    <submittedName>
        <fullName evidence="3">Uncharacterized protein LOC111009298</fullName>
    </submittedName>
</protein>